<dbReference type="WBParaSite" id="SSTP_0000586300.1">
    <property type="protein sequence ID" value="SSTP_0000586300.1"/>
    <property type="gene ID" value="SSTP_0000586300"/>
</dbReference>
<keyword evidence="2" id="KW-0677">Repeat</keyword>
<dbReference type="InterPro" id="IPR006652">
    <property type="entry name" value="Kelch_1"/>
</dbReference>
<dbReference type="InterPro" id="IPR011043">
    <property type="entry name" value="Gal_Oxase/kelch_b-propeller"/>
</dbReference>
<name>A0A0K0E8N1_STRER</name>
<protein>
    <submittedName>
        <fullName evidence="5">BACK domain-containing protein</fullName>
    </submittedName>
    <submittedName>
        <fullName evidence="4">Kelch protein</fullName>
    </submittedName>
</protein>
<dbReference type="Pfam" id="PF01344">
    <property type="entry name" value="Kelch_1"/>
    <property type="match status" value="1"/>
</dbReference>
<dbReference type="InterPro" id="IPR015915">
    <property type="entry name" value="Kelch-typ_b-propeller"/>
</dbReference>
<sequence>MKQYDENFGLLNLVRHHTQEFSLKNKNKISLKRKIKNEIECIRTTVLLCFEGGYKYYAPVNFLSRISGFFNILLNNPIIKNKHYFVDLRHTDCKMFYDILTLSSMIEEEKNISHVRYFETGDLLEILNIASFYQITIVMKPLTEILFERVNDENICYIYEFFKHRIPEISNKLEKIISIRMEVLIKNASAFMYLKQDSFLYFIFNPKTIIPLYTELFLLRLYIKIGQSKKRDVREIVNEQKKILNNSEGCYKIHDVRLPNKVYLTIGGYCPIICPKVMVYNPSTQEWLHAPEEMCKDIPKLFYHKTILHKRDVYIIGGCAENNIALDTLSKWNLDNFKMTPLPRMHYRRNFLSAGLYDDENIYALGGFNGRQRLKNIEIFNISDQRWKLISEMNFSRSDGASVVNEKQIYAIGGYNGQFIQNSMEYYDQEKNKWFIFCNSMNQNRRGLSAVTRYNCIYVAGGFNTKRLNSVEMLDIREGKWHLLSPMFKARSNFTMSIFEDDIEVFGGCDQMSRIISDCEKYNIVAGKWESLPSLKYHLSAHSNVILEYDTAIYSLLNYDI</sequence>
<dbReference type="SUPFAM" id="SSF50965">
    <property type="entry name" value="Galactose oxidase, central domain"/>
    <property type="match status" value="1"/>
</dbReference>
<evidence type="ECO:0000313" key="5">
    <source>
        <dbReference type="WBParaSite" id="TCONS_00002974.p1"/>
    </source>
</evidence>
<evidence type="ECO:0000313" key="3">
    <source>
        <dbReference type="Proteomes" id="UP000035681"/>
    </source>
</evidence>
<dbReference type="Gene3D" id="2.120.10.80">
    <property type="entry name" value="Kelch-type beta propeller"/>
    <property type="match status" value="2"/>
</dbReference>
<dbReference type="STRING" id="6248.A0A0K0E8N1"/>
<dbReference type="AlphaFoldDB" id="A0A0K0E8N1"/>
<keyword evidence="1" id="KW-0880">Kelch repeat</keyword>
<accession>A0A0K0E8N1</accession>
<dbReference type="WBParaSite" id="TCONS_00002974.p1">
    <property type="protein sequence ID" value="TCONS_00002974.p1"/>
    <property type="gene ID" value="XLOC_002748"/>
</dbReference>
<dbReference type="Proteomes" id="UP000035681">
    <property type="component" value="Unplaced"/>
</dbReference>
<dbReference type="Pfam" id="PF24681">
    <property type="entry name" value="Kelch_KLHDC2_KLHL20_DRC7"/>
    <property type="match status" value="1"/>
</dbReference>
<dbReference type="PANTHER" id="PTHR46344:SF27">
    <property type="entry name" value="KELCH REPEAT SUPERFAMILY PROTEIN"/>
    <property type="match status" value="1"/>
</dbReference>
<evidence type="ECO:0000256" key="1">
    <source>
        <dbReference type="ARBA" id="ARBA00022441"/>
    </source>
</evidence>
<dbReference type="PANTHER" id="PTHR46344">
    <property type="entry name" value="OS02G0202900 PROTEIN"/>
    <property type="match status" value="1"/>
</dbReference>
<evidence type="ECO:0000313" key="4">
    <source>
        <dbReference type="WBParaSite" id="SSTP_0000586300.1"/>
    </source>
</evidence>
<dbReference type="SMART" id="SM00612">
    <property type="entry name" value="Kelch"/>
    <property type="match status" value="5"/>
</dbReference>
<evidence type="ECO:0000256" key="2">
    <source>
        <dbReference type="ARBA" id="ARBA00022737"/>
    </source>
</evidence>
<proteinExistence type="predicted"/>
<keyword evidence="3" id="KW-1185">Reference proteome</keyword>
<reference evidence="4" key="1">
    <citation type="submission" date="2015-08" db="UniProtKB">
        <authorList>
            <consortium name="WormBaseParasite"/>
        </authorList>
    </citation>
    <scope>IDENTIFICATION</scope>
</reference>
<organism evidence="4">
    <name type="scientific">Strongyloides stercoralis</name>
    <name type="common">Threadworm</name>
    <dbReference type="NCBI Taxonomy" id="6248"/>
    <lineage>
        <taxon>Eukaryota</taxon>
        <taxon>Metazoa</taxon>
        <taxon>Ecdysozoa</taxon>
        <taxon>Nematoda</taxon>
        <taxon>Chromadorea</taxon>
        <taxon>Rhabditida</taxon>
        <taxon>Tylenchina</taxon>
        <taxon>Panagrolaimomorpha</taxon>
        <taxon>Strongyloidoidea</taxon>
        <taxon>Strongyloididae</taxon>
        <taxon>Strongyloides</taxon>
    </lineage>
</organism>